<reference evidence="1" key="1">
    <citation type="submission" date="2014-11" db="EMBL/GenBank/DDBJ databases">
        <authorList>
            <person name="Amaro Gonzalez C."/>
        </authorList>
    </citation>
    <scope>NUCLEOTIDE SEQUENCE</scope>
</reference>
<sequence length="83" mass="10049">MVFRSCKVVKTPNFPYLSVLDIFKFMRVVSQLKTNSLSETELWGTLWMNRVLFPVLAWLPRWLLHPRRQRQCEPRVEWAETQL</sequence>
<protein>
    <submittedName>
        <fullName evidence="1">Uncharacterized protein</fullName>
    </submittedName>
</protein>
<dbReference type="AlphaFoldDB" id="A0A0E9RJ27"/>
<proteinExistence type="predicted"/>
<organism evidence="1">
    <name type="scientific">Anguilla anguilla</name>
    <name type="common">European freshwater eel</name>
    <name type="synonym">Muraena anguilla</name>
    <dbReference type="NCBI Taxonomy" id="7936"/>
    <lineage>
        <taxon>Eukaryota</taxon>
        <taxon>Metazoa</taxon>
        <taxon>Chordata</taxon>
        <taxon>Craniata</taxon>
        <taxon>Vertebrata</taxon>
        <taxon>Euteleostomi</taxon>
        <taxon>Actinopterygii</taxon>
        <taxon>Neopterygii</taxon>
        <taxon>Teleostei</taxon>
        <taxon>Anguilliformes</taxon>
        <taxon>Anguillidae</taxon>
        <taxon>Anguilla</taxon>
    </lineage>
</organism>
<name>A0A0E9RJ27_ANGAN</name>
<reference evidence="1" key="2">
    <citation type="journal article" date="2015" name="Fish Shellfish Immunol.">
        <title>Early steps in the European eel (Anguilla anguilla)-Vibrio vulnificus interaction in the gills: Role of the RtxA13 toxin.</title>
        <authorList>
            <person name="Callol A."/>
            <person name="Pajuelo D."/>
            <person name="Ebbesson L."/>
            <person name="Teles M."/>
            <person name="MacKenzie S."/>
            <person name="Amaro C."/>
        </authorList>
    </citation>
    <scope>NUCLEOTIDE SEQUENCE</scope>
</reference>
<dbReference type="EMBL" id="GBXM01080117">
    <property type="protein sequence ID" value="JAH28460.1"/>
    <property type="molecule type" value="Transcribed_RNA"/>
</dbReference>
<evidence type="ECO:0000313" key="1">
    <source>
        <dbReference type="EMBL" id="JAH28460.1"/>
    </source>
</evidence>
<accession>A0A0E9RJ27</accession>